<feature type="domain" description="Radical SAM core" evidence="7">
    <location>
        <begin position="13"/>
        <end position="225"/>
    </location>
</feature>
<dbReference type="SUPFAM" id="SSF102114">
    <property type="entry name" value="Radical SAM enzymes"/>
    <property type="match status" value="1"/>
</dbReference>
<evidence type="ECO:0000313" key="8">
    <source>
        <dbReference type="EMBL" id="PIP17329.1"/>
    </source>
</evidence>
<dbReference type="SFLD" id="SFLDG01094">
    <property type="entry name" value="Uncharacterised_Radical_SAM_Su"/>
    <property type="match status" value="1"/>
</dbReference>
<dbReference type="PANTHER" id="PTHR30352:SF13">
    <property type="entry name" value="GLYCYL-RADICAL ENZYME ACTIVATING ENZYME YJJW-RELATED"/>
    <property type="match status" value="1"/>
</dbReference>
<keyword evidence="5" id="KW-0408">Iron</keyword>
<evidence type="ECO:0000256" key="3">
    <source>
        <dbReference type="ARBA" id="ARBA00022691"/>
    </source>
</evidence>
<dbReference type="InterPro" id="IPR034457">
    <property type="entry name" value="Organic_radical-activating"/>
</dbReference>
<dbReference type="PANTHER" id="PTHR30352">
    <property type="entry name" value="PYRUVATE FORMATE-LYASE-ACTIVATING ENZYME"/>
    <property type="match status" value="1"/>
</dbReference>
<keyword evidence="3" id="KW-0949">S-adenosyl-L-methionine</keyword>
<protein>
    <submittedName>
        <fullName evidence="8">Anaerobic ribonucleoside-triphosphate reductase activating protein</fullName>
    </submittedName>
</protein>
<evidence type="ECO:0000259" key="7">
    <source>
        <dbReference type="PROSITE" id="PS51918"/>
    </source>
</evidence>
<dbReference type="GO" id="GO:0051539">
    <property type="term" value="F:4 iron, 4 sulfur cluster binding"/>
    <property type="evidence" value="ECO:0007669"/>
    <property type="project" value="UniProtKB-KW"/>
</dbReference>
<dbReference type="PROSITE" id="PS51918">
    <property type="entry name" value="RADICAL_SAM"/>
    <property type="match status" value="1"/>
</dbReference>
<gene>
    <name evidence="8" type="ORF">COX44_00460</name>
</gene>
<accession>A0A2G9YDL0</accession>
<keyword evidence="6" id="KW-0411">Iron-sulfur</keyword>
<sequence length="225" mass="25504">MLIKGLQKASFVDWDGKIATVLFCAGCNFKCGFCFNKELVNSSSELVEIPEKKILEFLESRKNFIDGVVITGGEPCLQKDLPEFIAKIKLPVKLDTNGSNPEILEYLIKNKLINYIAMDIKAPLNRYQEVAKSKILNLKSKILKSINLIIESGIDHEFRSTLVPGIHTEKDIKKMAQLIKGGKRYFLQNFKPGNTLDSRLKNTKPFASLEKFARIADRIIQTKIR</sequence>
<dbReference type="InterPro" id="IPR006638">
    <property type="entry name" value="Elp3/MiaA/NifB-like_rSAM"/>
</dbReference>
<reference evidence="8 9" key="1">
    <citation type="submission" date="2017-09" db="EMBL/GenBank/DDBJ databases">
        <title>Depth-based differentiation of microbial function through sediment-hosted aquifers and enrichment of novel symbionts in the deep terrestrial subsurface.</title>
        <authorList>
            <person name="Probst A.J."/>
            <person name="Ladd B."/>
            <person name="Jarett J.K."/>
            <person name="Geller-Mcgrath D.E."/>
            <person name="Sieber C.M."/>
            <person name="Emerson J.B."/>
            <person name="Anantharaman K."/>
            <person name="Thomas B.C."/>
            <person name="Malmstrom R."/>
            <person name="Stieglmeier M."/>
            <person name="Klingl A."/>
            <person name="Woyke T."/>
            <person name="Ryan C.M."/>
            <person name="Banfield J.F."/>
        </authorList>
    </citation>
    <scope>NUCLEOTIDE SEQUENCE [LARGE SCALE GENOMIC DNA]</scope>
    <source>
        <strain evidence="8">CG23_combo_of_CG06-09_8_20_14_all_37_13</strain>
    </source>
</reference>
<dbReference type="GO" id="GO:0046872">
    <property type="term" value="F:metal ion binding"/>
    <property type="evidence" value="ECO:0007669"/>
    <property type="project" value="UniProtKB-KW"/>
</dbReference>
<evidence type="ECO:0000256" key="1">
    <source>
        <dbReference type="ARBA" id="ARBA00001966"/>
    </source>
</evidence>
<evidence type="ECO:0000313" key="9">
    <source>
        <dbReference type="Proteomes" id="UP000231480"/>
    </source>
</evidence>
<dbReference type="GO" id="GO:0003824">
    <property type="term" value="F:catalytic activity"/>
    <property type="evidence" value="ECO:0007669"/>
    <property type="project" value="InterPro"/>
</dbReference>
<evidence type="ECO:0000256" key="4">
    <source>
        <dbReference type="ARBA" id="ARBA00022723"/>
    </source>
</evidence>
<evidence type="ECO:0000256" key="2">
    <source>
        <dbReference type="ARBA" id="ARBA00022485"/>
    </source>
</evidence>
<keyword evidence="2" id="KW-0004">4Fe-4S</keyword>
<name>A0A2G9YDL0_9BACT</name>
<dbReference type="Proteomes" id="UP000231480">
    <property type="component" value="Unassembled WGS sequence"/>
</dbReference>
<evidence type="ECO:0000256" key="6">
    <source>
        <dbReference type="ARBA" id="ARBA00023014"/>
    </source>
</evidence>
<dbReference type="Pfam" id="PF04055">
    <property type="entry name" value="Radical_SAM"/>
    <property type="match status" value="1"/>
</dbReference>
<dbReference type="EMBL" id="PCRH01000011">
    <property type="protein sequence ID" value="PIP17329.1"/>
    <property type="molecule type" value="Genomic_DNA"/>
</dbReference>
<dbReference type="SFLD" id="SFLDS00029">
    <property type="entry name" value="Radical_SAM"/>
    <property type="match status" value="1"/>
</dbReference>
<dbReference type="CDD" id="cd01335">
    <property type="entry name" value="Radical_SAM"/>
    <property type="match status" value="1"/>
</dbReference>
<comment type="caution">
    <text evidence="8">The sequence shown here is derived from an EMBL/GenBank/DDBJ whole genome shotgun (WGS) entry which is preliminary data.</text>
</comment>
<dbReference type="InterPro" id="IPR013785">
    <property type="entry name" value="Aldolase_TIM"/>
</dbReference>
<dbReference type="NCBIfam" id="TIGR02495">
    <property type="entry name" value="NrdG2"/>
    <property type="match status" value="1"/>
</dbReference>
<dbReference type="InterPro" id="IPR007197">
    <property type="entry name" value="rSAM"/>
</dbReference>
<dbReference type="AlphaFoldDB" id="A0A2G9YDL0"/>
<proteinExistence type="predicted"/>
<comment type="cofactor">
    <cofactor evidence="1">
        <name>[4Fe-4S] cluster</name>
        <dbReference type="ChEBI" id="CHEBI:49883"/>
    </cofactor>
</comment>
<dbReference type="InterPro" id="IPR058240">
    <property type="entry name" value="rSAM_sf"/>
</dbReference>
<evidence type="ECO:0000256" key="5">
    <source>
        <dbReference type="ARBA" id="ARBA00023004"/>
    </source>
</evidence>
<dbReference type="InterPro" id="IPR012840">
    <property type="entry name" value="NrdG2"/>
</dbReference>
<keyword evidence="4" id="KW-0479">Metal-binding</keyword>
<dbReference type="SMART" id="SM00729">
    <property type="entry name" value="Elp3"/>
    <property type="match status" value="1"/>
</dbReference>
<dbReference type="Gene3D" id="3.20.20.70">
    <property type="entry name" value="Aldolase class I"/>
    <property type="match status" value="1"/>
</dbReference>
<organism evidence="8 9">
    <name type="scientific">Candidatus Portnoybacteria bacterium CG23_combo_of_CG06-09_8_20_14_all_37_13</name>
    <dbReference type="NCBI Taxonomy" id="1974819"/>
    <lineage>
        <taxon>Bacteria</taxon>
        <taxon>Candidatus Portnoyibacteriota</taxon>
    </lineage>
</organism>